<dbReference type="PANTHER" id="PTHR47623">
    <property type="entry name" value="OS09G0287300 PROTEIN"/>
    <property type="match status" value="1"/>
</dbReference>
<comment type="caution">
    <text evidence="2">The sequence shown here is derived from an EMBL/GenBank/DDBJ whole genome shotgun (WGS) entry which is preliminary data.</text>
</comment>
<evidence type="ECO:0000313" key="3">
    <source>
        <dbReference type="Proteomes" id="UP001139125"/>
    </source>
</evidence>
<dbReference type="RefSeq" id="WP_255133654.1">
    <property type="nucleotide sequence ID" value="NZ_JANDBC010000001.1"/>
</dbReference>
<dbReference type="Gene3D" id="3.40.50.1240">
    <property type="entry name" value="Phosphoglycerate mutase-like"/>
    <property type="match status" value="1"/>
</dbReference>
<dbReference type="SMART" id="SM00855">
    <property type="entry name" value="PGAM"/>
    <property type="match status" value="1"/>
</dbReference>
<accession>A0A9X2L2J1</accession>
<dbReference type="InterPro" id="IPR013078">
    <property type="entry name" value="His_Pase_superF_clade-1"/>
</dbReference>
<dbReference type="Pfam" id="PF00300">
    <property type="entry name" value="His_Phos_1"/>
    <property type="match status" value="1"/>
</dbReference>
<sequence>MKQILLMRHAKSSWENPDLKDFDRPLAKRGLNDAPRMGKYLKKIKYKPALVISSPAQRAKETTQLSMEAANLDEQQITWNDDLYFGSVRDYLGAIQSASDEFERIMLVGHNPLMESTTGVLAGGQDKTAVRMPTAAIVCLESFADSWETIAPGTCQIKWMMIPKVVKKL</sequence>
<dbReference type="EMBL" id="JANDBC010000001">
    <property type="protein sequence ID" value="MCP9291049.1"/>
    <property type="molecule type" value="Genomic_DNA"/>
</dbReference>
<gene>
    <name evidence="2" type="ORF">NM125_05595</name>
</gene>
<keyword evidence="3" id="KW-1185">Reference proteome</keyword>
<reference evidence="2" key="1">
    <citation type="submission" date="2022-06" db="EMBL/GenBank/DDBJ databases">
        <title>Gracilimonas sp. CAU 1638 isolated from sea sediment.</title>
        <authorList>
            <person name="Kim W."/>
        </authorList>
    </citation>
    <scope>NUCLEOTIDE SEQUENCE</scope>
    <source>
        <strain evidence="2">CAU 1638</strain>
    </source>
</reference>
<dbReference type="AlphaFoldDB" id="A0A9X2L2J1"/>
<dbReference type="SUPFAM" id="SSF53254">
    <property type="entry name" value="Phosphoglycerate mutase-like"/>
    <property type="match status" value="1"/>
</dbReference>
<proteinExistence type="predicted"/>
<dbReference type="PANTHER" id="PTHR47623:SF1">
    <property type="entry name" value="OS09G0287300 PROTEIN"/>
    <property type="match status" value="1"/>
</dbReference>
<name>A0A9X2L2J1_9BACT</name>
<dbReference type="InterPro" id="IPR029033">
    <property type="entry name" value="His_PPase_superfam"/>
</dbReference>
<protein>
    <submittedName>
        <fullName evidence="2">Histidine phosphatase family protein</fullName>
    </submittedName>
</protein>
<evidence type="ECO:0000313" key="2">
    <source>
        <dbReference type="EMBL" id="MCP9291049.1"/>
    </source>
</evidence>
<organism evidence="2 3">
    <name type="scientific">Gracilimonas sediminicola</name>
    <dbReference type="NCBI Taxonomy" id="2952158"/>
    <lineage>
        <taxon>Bacteria</taxon>
        <taxon>Pseudomonadati</taxon>
        <taxon>Balneolota</taxon>
        <taxon>Balneolia</taxon>
        <taxon>Balneolales</taxon>
        <taxon>Balneolaceae</taxon>
        <taxon>Gracilimonas</taxon>
    </lineage>
</organism>
<dbReference type="CDD" id="cd07067">
    <property type="entry name" value="HP_PGM_like"/>
    <property type="match status" value="1"/>
</dbReference>
<dbReference type="Proteomes" id="UP001139125">
    <property type="component" value="Unassembled WGS sequence"/>
</dbReference>
<evidence type="ECO:0000256" key="1">
    <source>
        <dbReference type="PIRSR" id="PIRSR613078-2"/>
    </source>
</evidence>
<feature type="binding site" evidence="1">
    <location>
        <position position="58"/>
    </location>
    <ligand>
        <name>substrate</name>
    </ligand>
</feature>